<sequence>MENMELINTLPSKLESLNIALNTPNYHRILNGITSKCSNLKTLRVHSSAAKHDLTRLKLGGDLQQLFIYLECQDNPDIMTSGGAIPVLMNDFPESLFRFECIIPMVLASMGVSLAFTFPAQFVDRFGQFGASTLMTQFTSMAA</sequence>
<dbReference type="EMBL" id="BSXU01005636">
    <property type="protein sequence ID" value="GMG55201.1"/>
    <property type="molecule type" value="Genomic_DNA"/>
</dbReference>
<dbReference type="AlphaFoldDB" id="A0A9W7DJU4"/>
<name>A0A9W7DJU4_AMBMO</name>
<gene>
    <name evidence="1" type="ORF">Amon01_000752300</name>
</gene>
<reference evidence="1" key="1">
    <citation type="submission" date="2023-04" db="EMBL/GenBank/DDBJ databases">
        <title>Ambrosiozyma monospora NBRC 1965.</title>
        <authorList>
            <person name="Ichikawa N."/>
            <person name="Sato H."/>
            <person name="Tonouchi N."/>
        </authorList>
    </citation>
    <scope>NUCLEOTIDE SEQUENCE</scope>
    <source>
        <strain evidence="1">NBRC 1965</strain>
    </source>
</reference>
<proteinExistence type="predicted"/>
<accession>A0A9W7DJU4</accession>
<comment type="caution">
    <text evidence="1">The sequence shown here is derived from an EMBL/GenBank/DDBJ whole genome shotgun (WGS) entry which is preliminary data.</text>
</comment>
<organism evidence="1 2">
    <name type="scientific">Ambrosiozyma monospora</name>
    <name type="common">Yeast</name>
    <name type="synonym">Endomycopsis monosporus</name>
    <dbReference type="NCBI Taxonomy" id="43982"/>
    <lineage>
        <taxon>Eukaryota</taxon>
        <taxon>Fungi</taxon>
        <taxon>Dikarya</taxon>
        <taxon>Ascomycota</taxon>
        <taxon>Saccharomycotina</taxon>
        <taxon>Pichiomycetes</taxon>
        <taxon>Pichiales</taxon>
        <taxon>Pichiaceae</taxon>
        <taxon>Ambrosiozyma</taxon>
    </lineage>
</organism>
<dbReference type="Proteomes" id="UP001165063">
    <property type="component" value="Unassembled WGS sequence"/>
</dbReference>
<evidence type="ECO:0000313" key="1">
    <source>
        <dbReference type="EMBL" id="GMG55201.1"/>
    </source>
</evidence>
<evidence type="ECO:0000313" key="2">
    <source>
        <dbReference type="Proteomes" id="UP001165063"/>
    </source>
</evidence>
<protein>
    <submittedName>
        <fullName evidence="1">Unnamed protein product</fullName>
    </submittedName>
</protein>
<keyword evidence="2" id="KW-1185">Reference proteome</keyword>